<feature type="region of interest" description="Disordered" evidence="8">
    <location>
        <begin position="41"/>
        <end position="68"/>
    </location>
</feature>
<evidence type="ECO:0000313" key="12">
    <source>
        <dbReference type="Proteomes" id="UP000030689"/>
    </source>
</evidence>
<dbReference type="Gene3D" id="1.10.8.430">
    <property type="entry name" value="Helical domain of apoptotic protease-activating factors"/>
    <property type="match status" value="1"/>
</dbReference>
<gene>
    <name evidence="11" type="ORF">EUTSA_v10019468mg</name>
</gene>
<dbReference type="InterPro" id="IPR035897">
    <property type="entry name" value="Toll_tir_struct_dom_sf"/>
</dbReference>
<comment type="catalytic activity">
    <reaction evidence="7">
        <text>NAD(+) + H2O = ADP-D-ribose + nicotinamide + H(+)</text>
        <dbReference type="Rhea" id="RHEA:16301"/>
        <dbReference type="ChEBI" id="CHEBI:15377"/>
        <dbReference type="ChEBI" id="CHEBI:15378"/>
        <dbReference type="ChEBI" id="CHEBI:17154"/>
        <dbReference type="ChEBI" id="CHEBI:57540"/>
        <dbReference type="ChEBI" id="CHEBI:57967"/>
        <dbReference type="EC" id="3.2.2.6"/>
    </reaction>
    <physiologicalReaction direction="left-to-right" evidence="7">
        <dbReference type="Rhea" id="RHEA:16302"/>
    </physiologicalReaction>
</comment>
<dbReference type="FunFam" id="1.10.8.430:FF:000002">
    <property type="entry name" value="Disease resistance protein (TIR-NBS-LRR class)"/>
    <property type="match status" value="1"/>
</dbReference>
<dbReference type="Proteomes" id="UP000030689">
    <property type="component" value="Unassembled WGS sequence"/>
</dbReference>
<feature type="domain" description="TIR" evidence="10">
    <location>
        <begin position="76"/>
        <end position="229"/>
    </location>
</feature>
<evidence type="ECO:0000256" key="9">
    <source>
        <dbReference type="SAM" id="Phobius"/>
    </source>
</evidence>
<keyword evidence="9" id="KW-1133">Transmembrane helix</keyword>
<evidence type="ECO:0000256" key="5">
    <source>
        <dbReference type="ARBA" id="ARBA00022821"/>
    </source>
</evidence>
<evidence type="ECO:0000256" key="1">
    <source>
        <dbReference type="ARBA" id="ARBA00011982"/>
    </source>
</evidence>
<dbReference type="InterPro" id="IPR000157">
    <property type="entry name" value="TIR_dom"/>
</dbReference>
<dbReference type="Pfam" id="PF07725">
    <property type="entry name" value="LRR_3"/>
    <property type="match status" value="1"/>
</dbReference>
<evidence type="ECO:0000256" key="7">
    <source>
        <dbReference type="ARBA" id="ARBA00047304"/>
    </source>
</evidence>
<evidence type="ECO:0000259" key="10">
    <source>
        <dbReference type="PROSITE" id="PS50104"/>
    </source>
</evidence>
<keyword evidence="3" id="KW-0677">Repeat</keyword>
<dbReference type="Gene3D" id="3.40.50.300">
    <property type="entry name" value="P-loop containing nucleotide triphosphate hydrolases"/>
    <property type="match status" value="2"/>
</dbReference>
<keyword evidence="4" id="KW-0378">Hydrolase</keyword>
<dbReference type="FunFam" id="3.40.50.10140:FF:000007">
    <property type="entry name" value="Disease resistance protein (TIR-NBS-LRR class)"/>
    <property type="match status" value="1"/>
</dbReference>
<dbReference type="Gene3D" id="3.80.10.10">
    <property type="entry name" value="Ribonuclease Inhibitor"/>
    <property type="match status" value="1"/>
</dbReference>
<dbReference type="EMBL" id="KI517953">
    <property type="protein sequence ID" value="ESQ28700.1"/>
    <property type="molecule type" value="Genomic_DNA"/>
</dbReference>
<evidence type="ECO:0000256" key="6">
    <source>
        <dbReference type="ARBA" id="ARBA00023027"/>
    </source>
</evidence>
<feature type="transmembrane region" description="Helical" evidence="9">
    <location>
        <begin position="6"/>
        <end position="27"/>
    </location>
</feature>
<dbReference type="SMART" id="SM00255">
    <property type="entry name" value="TIR"/>
    <property type="match status" value="1"/>
</dbReference>
<protein>
    <recommendedName>
        <fullName evidence="1">ADP-ribosyl cyclase/cyclic ADP-ribose hydrolase</fullName>
        <ecNumber evidence="1">3.2.2.6</ecNumber>
    </recommendedName>
</protein>
<feature type="compositionally biased region" description="Polar residues" evidence="8">
    <location>
        <begin position="41"/>
        <end position="58"/>
    </location>
</feature>
<dbReference type="InterPro" id="IPR044974">
    <property type="entry name" value="Disease_R_plants"/>
</dbReference>
<dbReference type="AlphaFoldDB" id="V4JTQ0"/>
<dbReference type="KEGG" id="eus:EUTSA_v10019468mg"/>
<sequence length="679" mass="77918">MDFKLFLVSVAAAIFTLLGTKMFYMVYGKFKVQEHKRIATSSSSLPSPHIENSGSTDQPDIGPATNDEAQTLPRNYLHDVFPSFHGADEFRSKGINSFVDDKIERGQFIGPKLETAIQGSKIAIVLLSENYASSSWCLNELVEIMKCKEDLVQTVKPIFYKVDPTDVKKQIRDFGKAFKKTCEGKTNEVIGKWRQALESVATIAGYHSRNWPNEATMIDKIATDISNLLNVAAPSNDYKRLIGMEDHMKKMEPFLRLDLGEVRMIGIWGPPGIGKSTIARSLFIQHSDKFQLRALMVNIKGDYPRPCLDEDILLVLDDVDRLAQLVALAEKTSWFGRGSRIIITTEDLRVLKQHRIKDIYKVDYPTNDEAFQMFCMYAFGQKYPEDGFADLAWKVTQLAGNLPLGLQVMGSHFRGMYKEEWERAIPILWRSLDGKIESILQFSYDASCEDDKFLFCHIACFFNHGKIEEVVEHLKKTFPDVRQRLDVLAEKSLIYMEYEKPRSNKIYIKMHSLLEKLGRDIVREKSIHDPGQRQFLVDNGEICDVLMDDEAGSRSVIGINYGFNFQDELKSERAFEKMSNLQFLKLSGHETTWHLSHGLSYLSPNLRLLCWVYYPMACLPPNINLNFLVELNMPYSKLEKLWDGIKVINLTNMIQLSVRNSVYLTKKDKFHKGIHCQWS</sequence>
<evidence type="ECO:0000256" key="2">
    <source>
        <dbReference type="ARBA" id="ARBA00022614"/>
    </source>
</evidence>
<dbReference type="SUPFAM" id="SSF52058">
    <property type="entry name" value="L domain-like"/>
    <property type="match status" value="1"/>
</dbReference>
<dbReference type="GO" id="GO:0061809">
    <property type="term" value="F:NAD+ nucleosidase activity, cyclic ADP-ribose generating"/>
    <property type="evidence" value="ECO:0007669"/>
    <property type="project" value="UniProtKB-EC"/>
</dbReference>
<keyword evidence="9" id="KW-0812">Transmembrane</keyword>
<dbReference type="PROSITE" id="PS50104">
    <property type="entry name" value="TIR"/>
    <property type="match status" value="1"/>
</dbReference>
<dbReference type="Gene3D" id="3.40.50.10140">
    <property type="entry name" value="Toll/interleukin-1 receptor homology (TIR) domain"/>
    <property type="match status" value="1"/>
</dbReference>
<dbReference type="InterPro" id="IPR032675">
    <property type="entry name" value="LRR_dom_sf"/>
</dbReference>
<proteinExistence type="predicted"/>
<dbReference type="STRING" id="72664.V4JTQ0"/>
<dbReference type="SUPFAM" id="SSF52200">
    <property type="entry name" value="Toll/Interleukin receptor TIR domain"/>
    <property type="match status" value="1"/>
</dbReference>
<keyword evidence="2" id="KW-0433">Leucine-rich repeat</keyword>
<evidence type="ECO:0000256" key="8">
    <source>
        <dbReference type="SAM" id="MobiDB-lite"/>
    </source>
</evidence>
<dbReference type="PANTHER" id="PTHR11017:SF333">
    <property type="entry name" value="ADP-RIBOSYL CYCLASE_CYCLIC ADP-RIBOSE HYDROLASE-RELATED"/>
    <property type="match status" value="1"/>
</dbReference>
<evidence type="ECO:0000256" key="4">
    <source>
        <dbReference type="ARBA" id="ARBA00022801"/>
    </source>
</evidence>
<organism evidence="11 12">
    <name type="scientific">Eutrema salsugineum</name>
    <name type="common">Saltwater cress</name>
    <name type="synonym">Sisymbrium salsugineum</name>
    <dbReference type="NCBI Taxonomy" id="72664"/>
    <lineage>
        <taxon>Eukaryota</taxon>
        <taxon>Viridiplantae</taxon>
        <taxon>Streptophyta</taxon>
        <taxon>Embryophyta</taxon>
        <taxon>Tracheophyta</taxon>
        <taxon>Spermatophyta</taxon>
        <taxon>Magnoliopsida</taxon>
        <taxon>eudicotyledons</taxon>
        <taxon>Gunneridae</taxon>
        <taxon>Pentapetalae</taxon>
        <taxon>rosids</taxon>
        <taxon>malvids</taxon>
        <taxon>Brassicales</taxon>
        <taxon>Brassicaceae</taxon>
        <taxon>Eutremeae</taxon>
        <taxon>Eutrema</taxon>
    </lineage>
</organism>
<dbReference type="InterPro" id="IPR027417">
    <property type="entry name" value="P-loop_NTPase"/>
</dbReference>
<dbReference type="InterPro" id="IPR011713">
    <property type="entry name" value="Leu-rich_rpt_3"/>
</dbReference>
<evidence type="ECO:0000256" key="3">
    <source>
        <dbReference type="ARBA" id="ARBA00022737"/>
    </source>
</evidence>
<dbReference type="EC" id="3.2.2.6" evidence="1"/>
<dbReference type="SUPFAM" id="SSF46785">
    <property type="entry name" value="Winged helix' DNA-binding domain"/>
    <property type="match status" value="1"/>
</dbReference>
<accession>V4JTQ0</accession>
<dbReference type="Pfam" id="PF01582">
    <property type="entry name" value="TIR"/>
    <property type="match status" value="1"/>
</dbReference>
<name>V4JTQ0_EUTSA</name>
<dbReference type="InterPro" id="IPR036390">
    <property type="entry name" value="WH_DNA-bd_sf"/>
</dbReference>
<dbReference type="Gramene" id="ESQ28700">
    <property type="protein sequence ID" value="ESQ28700"/>
    <property type="gene ID" value="EUTSA_v10019468mg"/>
</dbReference>
<dbReference type="InterPro" id="IPR042197">
    <property type="entry name" value="Apaf_helical"/>
</dbReference>
<keyword evidence="9" id="KW-0472">Membrane</keyword>
<dbReference type="GO" id="GO:0007165">
    <property type="term" value="P:signal transduction"/>
    <property type="evidence" value="ECO:0007669"/>
    <property type="project" value="InterPro"/>
</dbReference>
<dbReference type="PRINTS" id="PR00364">
    <property type="entry name" value="DISEASERSIST"/>
</dbReference>
<keyword evidence="6" id="KW-0520">NAD</keyword>
<keyword evidence="5" id="KW-0611">Plant defense</keyword>
<dbReference type="OMA" id="EEPRCHI"/>
<dbReference type="SUPFAM" id="SSF52540">
    <property type="entry name" value="P-loop containing nucleoside triphosphate hydrolases"/>
    <property type="match status" value="1"/>
</dbReference>
<reference evidence="11 12" key="1">
    <citation type="journal article" date="2013" name="Front. Plant Sci.">
        <title>The Reference Genome of the Halophytic Plant Eutrema salsugineum.</title>
        <authorList>
            <person name="Yang R."/>
            <person name="Jarvis D.E."/>
            <person name="Chen H."/>
            <person name="Beilstein M.A."/>
            <person name="Grimwood J."/>
            <person name="Jenkins J."/>
            <person name="Shu S."/>
            <person name="Prochnik S."/>
            <person name="Xin M."/>
            <person name="Ma C."/>
            <person name="Schmutz J."/>
            <person name="Wing R.A."/>
            <person name="Mitchell-Olds T."/>
            <person name="Schumaker K.S."/>
            <person name="Wang X."/>
        </authorList>
    </citation>
    <scope>NUCLEOTIDE SEQUENCE [LARGE SCALE GENOMIC DNA]</scope>
</reference>
<dbReference type="GO" id="GO:0006952">
    <property type="term" value="P:defense response"/>
    <property type="evidence" value="ECO:0007669"/>
    <property type="project" value="UniProtKB-KW"/>
</dbReference>
<dbReference type="InterPro" id="IPR058192">
    <property type="entry name" value="WHD_ROQ1-like"/>
</dbReference>
<dbReference type="Pfam" id="PF23282">
    <property type="entry name" value="WHD_ROQ1"/>
    <property type="match status" value="1"/>
</dbReference>
<evidence type="ECO:0000313" key="11">
    <source>
        <dbReference type="EMBL" id="ESQ28700.1"/>
    </source>
</evidence>
<keyword evidence="12" id="KW-1185">Reference proteome</keyword>
<dbReference type="PANTHER" id="PTHR11017">
    <property type="entry name" value="LEUCINE-RICH REPEAT-CONTAINING PROTEIN"/>
    <property type="match status" value="1"/>
</dbReference>
<dbReference type="GO" id="GO:0043531">
    <property type="term" value="F:ADP binding"/>
    <property type="evidence" value="ECO:0007669"/>
    <property type="project" value="InterPro"/>
</dbReference>